<comment type="caution">
    <text evidence="1">The sequence shown here is derived from an EMBL/GenBank/DDBJ whole genome shotgun (WGS) entry which is preliminary data.</text>
</comment>
<name>A0A2P5E8F5_TREOI</name>
<protein>
    <submittedName>
        <fullName evidence="1">Uncharacterized protein</fullName>
    </submittedName>
</protein>
<dbReference type="Proteomes" id="UP000237000">
    <property type="component" value="Unassembled WGS sequence"/>
</dbReference>
<organism evidence="1 2">
    <name type="scientific">Trema orientale</name>
    <name type="common">Charcoal tree</name>
    <name type="synonym">Celtis orientalis</name>
    <dbReference type="NCBI Taxonomy" id="63057"/>
    <lineage>
        <taxon>Eukaryota</taxon>
        <taxon>Viridiplantae</taxon>
        <taxon>Streptophyta</taxon>
        <taxon>Embryophyta</taxon>
        <taxon>Tracheophyta</taxon>
        <taxon>Spermatophyta</taxon>
        <taxon>Magnoliopsida</taxon>
        <taxon>eudicotyledons</taxon>
        <taxon>Gunneridae</taxon>
        <taxon>Pentapetalae</taxon>
        <taxon>rosids</taxon>
        <taxon>fabids</taxon>
        <taxon>Rosales</taxon>
        <taxon>Cannabaceae</taxon>
        <taxon>Trema</taxon>
    </lineage>
</organism>
<accession>A0A2P5E8F5</accession>
<sequence length="68" mass="7572">MASTLVELFDYRQKCLTGVEIFQPPVKNQSEQLGEAAKQVRSWSKYFDPKKAEASPSRLGSAIVAKVL</sequence>
<evidence type="ECO:0000313" key="2">
    <source>
        <dbReference type="Proteomes" id="UP000237000"/>
    </source>
</evidence>
<dbReference type="EMBL" id="JXTC01000208">
    <property type="protein sequence ID" value="PON81790.1"/>
    <property type="molecule type" value="Genomic_DNA"/>
</dbReference>
<evidence type="ECO:0000313" key="1">
    <source>
        <dbReference type="EMBL" id="PON81790.1"/>
    </source>
</evidence>
<reference evidence="2" key="1">
    <citation type="submission" date="2016-06" db="EMBL/GenBank/DDBJ databases">
        <title>Parallel loss of symbiosis genes in relatives of nitrogen-fixing non-legume Parasponia.</title>
        <authorList>
            <person name="Van Velzen R."/>
            <person name="Holmer R."/>
            <person name="Bu F."/>
            <person name="Rutten L."/>
            <person name="Van Zeijl A."/>
            <person name="Liu W."/>
            <person name="Santuari L."/>
            <person name="Cao Q."/>
            <person name="Sharma T."/>
            <person name="Shen D."/>
            <person name="Roswanjaya Y."/>
            <person name="Wardhani T."/>
            <person name="Kalhor M.S."/>
            <person name="Jansen J."/>
            <person name="Van den Hoogen J."/>
            <person name="Gungor B."/>
            <person name="Hartog M."/>
            <person name="Hontelez J."/>
            <person name="Verver J."/>
            <person name="Yang W.-C."/>
            <person name="Schijlen E."/>
            <person name="Repin R."/>
            <person name="Schilthuizen M."/>
            <person name="Schranz E."/>
            <person name="Heidstra R."/>
            <person name="Miyata K."/>
            <person name="Fedorova E."/>
            <person name="Kohlen W."/>
            <person name="Bisseling T."/>
            <person name="Smit S."/>
            <person name="Geurts R."/>
        </authorList>
    </citation>
    <scope>NUCLEOTIDE SEQUENCE [LARGE SCALE GENOMIC DNA]</scope>
    <source>
        <strain evidence="2">cv. RG33-2</strain>
    </source>
</reference>
<dbReference type="AlphaFoldDB" id="A0A2P5E8F5"/>
<keyword evidence="2" id="KW-1185">Reference proteome</keyword>
<dbReference type="InParanoid" id="A0A2P5E8F5"/>
<proteinExistence type="predicted"/>
<gene>
    <name evidence="1" type="ORF">TorRG33x02_224010</name>
</gene>